<dbReference type="SMART" id="SM01294">
    <property type="entry name" value="PKS_PP_betabranch"/>
    <property type="match status" value="1"/>
</dbReference>
<dbReference type="HOGENOM" id="CLU_000022_0_12_3"/>
<evidence type="ECO:0000256" key="1">
    <source>
        <dbReference type="ARBA" id="ARBA00001957"/>
    </source>
</evidence>
<dbReference type="Gene3D" id="2.30.38.10">
    <property type="entry name" value="Luciferase, Domain 3"/>
    <property type="match status" value="2"/>
</dbReference>
<dbReference type="PANTHER" id="PTHR45527">
    <property type="entry name" value="NONRIBOSOMAL PEPTIDE SYNTHETASE"/>
    <property type="match status" value="1"/>
</dbReference>
<dbReference type="FunFam" id="3.40.50.980:FF:000001">
    <property type="entry name" value="Non-ribosomal peptide synthetase"/>
    <property type="match status" value="2"/>
</dbReference>
<dbReference type="NCBIfam" id="TIGR01720">
    <property type="entry name" value="NRPS-para261"/>
    <property type="match status" value="1"/>
</dbReference>
<accession>B7JX29</accession>
<proteinExistence type="inferred from homology"/>
<dbReference type="InterPro" id="IPR000873">
    <property type="entry name" value="AMP-dep_synth/lig_dom"/>
</dbReference>
<dbReference type="CDD" id="cd19543">
    <property type="entry name" value="DCL_NRPS"/>
    <property type="match status" value="1"/>
</dbReference>
<dbReference type="CDD" id="cd19534">
    <property type="entry name" value="E_NRPS"/>
    <property type="match status" value="1"/>
</dbReference>
<dbReference type="GO" id="GO:0005737">
    <property type="term" value="C:cytoplasm"/>
    <property type="evidence" value="ECO:0007669"/>
    <property type="project" value="TreeGrafter"/>
</dbReference>
<feature type="compositionally biased region" description="Basic and acidic residues" evidence="7">
    <location>
        <begin position="949"/>
        <end position="970"/>
    </location>
</feature>
<dbReference type="Gene3D" id="3.40.50.980">
    <property type="match status" value="4"/>
</dbReference>
<dbReference type="InterPro" id="IPR006162">
    <property type="entry name" value="Ppantetheine_attach_site"/>
</dbReference>
<dbReference type="FunFam" id="3.30.300.30:FF:000015">
    <property type="entry name" value="Nonribosomal peptide synthase SidD"/>
    <property type="match status" value="1"/>
</dbReference>
<dbReference type="KEGG" id="cyp:PCC8801_1835"/>
<dbReference type="FunFam" id="2.30.38.10:FF:000001">
    <property type="entry name" value="Non-ribosomal peptide synthetase PvdI"/>
    <property type="match status" value="2"/>
</dbReference>
<evidence type="ECO:0000256" key="2">
    <source>
        <dbReference type="ARBA" id="ARBA00006432"/>
    </source>
</evidence>
<dbReference type="FunFam" id="1.10.1200.10:FF:000005">
    <property type="entry name" value="Nonribosomal peptide synthetase 1"/>
    <property type="match status" value="1"/>
</dbReference>
<name>B7JX29_RIPO1</name>
<organism evidence="9 10">
    <name type="scientific">Rippkaea orientalis (strain PCC 8801 / RF-1)</name>
    <name type="common">Cyanothece sp. (strain PCC 8801)</name>
    <dbReference type="NCBI Taxonomy" id="41431"/>
    <lineage>
        <taxon>Bacteria</taxon>
        <taxon>Bacillati</taxon>
        <taxon>Cyanobacteriota</taxon>
        <taxon>Cyanophyceae</taxon>
        <taxon>Oscillatoriophycideae</taxon>
        <taxon>Chroococcales</taxon>
        <taxon>Aphanothecaceae</taxon>
        <taxon>Rippkaea</taxon>
        <taxon>Rippkaea orientalis</taxon>
    </lineage>
</organism>
<feature type="region of interest" description="Disordered" evidence="7">
    <location>
        <begin position="948"/>
        <end position="976"/>
    </location>
</feature>
<dbReference type="eggNOG" id="COG1020">
    <property type="taxonomic scope" value="Bacteria"/>
</dbReference>
<dbReference type="GO" id="GO:0017000">
    <property type="term" value="P:antibiotic biosynthetic process"/>
    <property type="evidence" value="ECO:0007669"/>
    <property type="project" value="UniProtKB-KW"/>
</dbReference>
<dbReference type="FunFam" id="3.40.50.12780:FF:000012">
    <property type="entry name" value="Non-ribosomal peptide synthetase"/>
    <property type="match status" value="2"/>
</dbReference>
<dbReference type="PROSITE" id="PS00012">
    <property type="entry name" value="PHOSPHOPANTETHEINE"/>
    <property type="match status" value="2"/>
</dbReference>
<dbReference type="Pfam" id="PF13193">
    <property type="entry name" value="AMP-binding_C"/>
    <property type="match status" value="2"/>
</dbReference>
<evidence type="ECO:0000313" key="9">
    <source>
        <dbReference type="EMBL" id="ACK65878.1"/>
    </source>
</evidence>
<dbReference type="CDD" id="cd17652">
    <property type="entry name" value="A_NRPS_CmdD_like"/>
    <property type="match status" value="1"/>
</dbReference>
<protein>
    <submittedName>
        <fullName evidence="9">Amino acid adenylation domain protein</fullName>
    </submittedName>
</protein>
<dbReference type="PROSITE" id="PS00455">
    <property type="entry name" value="AMP_BINDING"/>
    <property type="match status" value="2"/>
</dbReference>
<dbReference type="SUPFAM" id="SSF52777">
    <property type="entry name" value="CoA-dependent acyltransferases"/>
    <property type="match status" value="6"/>
</dbReference>
<dbReference type="PANTHER" id="PTHR45527:SF1">
    <property type="entry name" value="FATTY ACID SYNTHASE"/>
    <property type="match status" value="1"/>
</dbReference>
<keyword evidence="5" id="KW-0677">Repeat</keyword>
<dbReference type="GO" id="GO:0008610">
    <property type="term" value="P:lipid biosynthetic process"/>
    <property type="evidence" value="ECO:0007669"/>
    <property type="project" value="UniProtKB-ARBA"/>
</dbReference>
<dbReference type="InterPro" id="IPR009081">
    <property type="entry name" value="PP-bd_ACP"/>
</dbReference>
<dbReference type="Gene3D" id="3.30.300.30">
    <property type="match status" value="2"/>
</dbReference>
<dbReference type="Pfam" id="PF00501">
    <property type="entry name" value="AMP-binding"/>
    <property type="match status" value="2"/>
</dbReference>
<dbReference type="CDD" id="cd19531">
    <property type="entry name" value="LCL_NRPS-like"/>
    <property type="match status" value="1"/>
</dbReference>
<keyword evidence="10" id="KW-1185">Reference proteome</keyword>
<dbReference type="GO" id="GO:0043041">
    <property type="term" value="P:amino acid activation for nonribosomal peptide biosynthetic process"/>
    <property type="evidence" value="ECO:0007669"/>
    <property type="project" value="TreeGrafter"/>
</dbReference>
<dbReference type="Proteomes" id="UP000008204">
    <property type="component" value="Chromosome"/>
</dbReference>
<dbReference type="NCBIfam" id="NF003417">
    <property type="entry name" value="PRK04813.1"/>
    <property type="match status" value="2"/>
</dbReference>
<evidence type="ECO:0000259" key="8">
    <source>
        <dbReference type="PROSITE" id="PS50075"/>
    </source>
</evidence>
<dbReference type="CDD" id="cd05930">
    <property type="entry name" value="A_NRPS"/>
    <property type="match status" value="1"/>
</dbReference>
<comment type="similarity">
    <text evidence="2">Belongs to the ATP-dependent AMP-binding enzyme family.</text>
</comment>
<dbReference type="InterPro" id="IPR045851">
    <property type="entry name" value="AMP-bd_C_sf"/>
</dbReference>
<evidence type="ECO:0000256" key="5">
    <source>
        <dbReference type="ARBA" id="ARBA00022737"/>
    </source>
</evidence>
<dbReference type="EMBL" id="CP001287">
    <property type="protein sequence ID" value="ACK65878.1"/>
    <property type="molecule type" value="Genomic_DNA"/>
</dbReference>
<gene>
    <name evidence="9" type="ordered locus">PCC8801_1835</name>
</gene>
<evidence type="ECO:0000256" key="4">
    <source>
        <dbReference type="ARBA" id="ARBA00022553"/>
    </source>
</evidence>
<dbReference type="OrthoDB" id="9757538at2"/>
<sequence>MYELSPLQEGMLIHTLQDQGMGMYINQGVYKFEQLNLAALKSAWQQIVDRHTILRTSFHWEDLDRPQQVVHRKISIDIESYDWRGLSSWEQELKLRQSLREDRYRGFDLTKPPLLRLLLFRSRQDSYYLVFSHHHILLDGWSHPLLLAEVRTFYQANLQNQPLRLPKPRPYREYINWLKKQDVRSAEVFWRDYLGGITGPTSLPGDLGSDRQKGFQLHFDEWRTTLSQPLYKALQGVARKCHVTLNTIIFGAWAIILSRYSGQPDVVFGMLVSGRPPNLEGVESMIGMFINTLPMRITVDNHQPLENWFKQLQKQQSILQEYAFSPLMMVQSWSEIPRSVPLFGSVVDINNTPQKKLTGTTRTQQNDTTYKIFPNSVNQNFPLFLYISPVVEELSITLTYNARRFTSASIAQVAEQMRTLLTAIAQDLDQSLGDLPLMSSIEQNRVIFEWNQTQASYPKEFCLHQLFEAQVNRTPDATAIIFVDQQITYRQLNEQANQLAHHLRGVGVSSGTLVGLCLERSVAMIIGLLAILKAGGAYIPLDPNYPVARLQFMLQDAKPDVLLTDQHLLSRLGKFSGQTVCFNRDQALWQTQPTENLENLTQPDDLAYVLYTSGSTGRPKGILGLHRGAVNRLTWMWRTYPFAPGEVTCQKTSLNFVDSVWELFGPLLQGIPTVLVPQEVLIDPHRLVQTLGKHQVTRIVLVPSLLSTILETTEDIDQQLPKLKIWISSGETLRIDLLNQFRQSLPNRVLLNLYGSSEVSADVTCYDTQTLAPDATRVPIGQPIANSQIYLLDQDLQPVPIGIPGELYAGGDGLARGYLNRSDLTAERFIPNPFSDEVGARLYKTGDLARYLPDGILEYLGRIDHQVKIRGIRIELEEIESVLRQYNAIRQVAVTVTEGEQLVAHIVIENGIEFKLDELREFLHNRLPEAMIPGVYLTLDTLPLTPSGKVDRRTLSTPKPKDLDQSRSKDTASVLPKTPTEKVIARIWAEMLPIKKINTESDFFHLGGHSLLAALIASRLSKVLKTDVPITSLLEARTLGNLAKWIDTSKAEGISQKTQIIPDLTRADRGKIAPLSFPQQRMWFLDQLNPGSLSYTVGHFIRFTGELNVEALRLALTEIVRRHQSLRTTFIARNGEPFQVIHDNIDIPLPVIDLTQFSEHEREAIAQDYGRKQAREPWDLVNGPLFRAKILRISPENNIFALTMHHIITDGRSLGVFSQELAVLYEAFLDGRSSPLPNLPIQYADFAIWQRDWLKGDHFSEQLNYWQTKLAGISPLELPLDRPRPSVHRYQGGRQSFQLSSPVVKQLQELAQTEGATMFMVLLAGFQLLLSRYSGQDDISVGTPVANRSQDILNHLIGFFVNTLVMRTDLCGNPTLRQLLGVVKRTCLDAYNHQDLPFDKLVEVLNPQRDLSWNPLFQVMFVHQTATRSAVDVSGLSWQHQGGAELETSNFDLLLIATERKTTIECTLQYNSDLFDAVTVERMAAHLKLLFERSIANVDRPLSEISLLSEAEQKQLLLEWNGVSEQPEVIRCIHELIEERSQQNPESTAVCFQEQTLSYGELNRRSNQLARYLQRLGIGTENIVGCCFERSPLMLIALLGTLKAGGAFLCLDPGYPRERLEYMLEDASVSTVLTQQHLQEAIPDGSHQLLCLDSEWEKIAEEQESPLESPVTPHNLAYVVYTSGSTGLPKGVMVEHQGLTNVICAQIPLFGITPESRVLQMLSISFDAALGEIFRTLVAGATLFLAPKDELLPGPSLIALIQKYKITTLTMPVATLGALPSVSEQLPDLQTLTVGGEVCLPELAARWNKGRRLINGYGPTETTIGATLATEWNSERKPPLGKPLANVKVYVLDPWMQPVAVGIPGELYIGGSGVARGYLNRPDLTAERFIPDPFSESHGDRLYRTGDLVRWLSDGNLDFLGRIDQQVKIRGFRIELGEIESVLSQHEQVGQAVVTVYAERGVQRLVGYVTPKNNENPSSLELREFLKARLPDYMIPAFFMVLASLPVTANGKVDRKALPAPNVDELTAETAFVPPQTETEKVLADIWSNVLGLEQVGIHSNFFELGGDSIMSIQIVARATDAGLPLTAKDLFEHQTIAELAQVVNLGEVIETELDIVTGEVPLTSVQQWFFSQNRPNPHYFNQWLTIEVPSNVNPNRLRQALKHILEHHDALRSQFTQSETGWQQRIAPSPDQVPLVEIDLSQLSTQEQQQGFEDKVKELQTSLNLSQGLLVRMAWFYLGSRQPGYLVLIIHHLVTDNVSWPILMDDLMKVYGQLQSEQPVHLPRKTTSFKQWAEALASYADSDSLKNEAPYWLNLRNLDIPQLPLDHPSGVNTKASMDTLKISLNQEETQVLLQDITGIYQAKIHEILLAVLALVICRWTGGNRTLINIEGHGREDIGAKVNISRTVGWFTSFYPLLLEVDNAKELKEIIKSLNQQFRQVPNRGIGYSVLRYLTSDENIRDQLSQIPPTQIAFNYTGGQIDKSPTGGQMITARKPQELMGSNTLDGTLGQIRLAESSEGNRRHLLEIVGSIMHGQLFMRWAYSSNLHEASTINEIGNDFLTILRELINEK</sequence>
<evidence type="ECO:0000256" key="6">
    <source>
        <dbReference type="ARBA" id="ARBA00023194"/>
    </source>
</evidence>
<keyword evidence="6" id="KW-0045">Antibiotic biosynthesis</keyword>
<dbReference type="PROSITE" id="PS50075">
    <property type="entry name" value="CARRIER"/>
    <property type="match status" value="2"/>
</dbReference>
<evidence type="ECO:0000313" key="10">
    <source>
        <dbReference type="Proteomes" id="UP000008204"/>
    </source>
</evidence>
<dbReference type="GO" id="GO:0003824">
    <property type="term" value="F:catalytic activity"/>
    <property type="evidence" value="ECO:0007669"/>
    <property type="project" value="InterPro"/>
</dbReference>
<dbReference type="GO" id="GO:0031177">
    <property type="term" value="F:phosphopantetheine binding"/>
    <property type="evidence" value="ECO:0007669"/>
    <property type="project" value="InterPro"/>
</dbReference>
<feature type="domain" description="Carrier" evidence="8">
    <location>
        <begin position="2034"/>
        <end position="2108"/>
    </location>
</feature>
<keyword evidence="4" id="KW-0597">Phosphoprotein</keyword>
<dbReference type="Gene3D" id="3.30.559.10">
    <property type="entry name" value="Chloramphenicol acetyltransferase-like domain"/>
    <property type="match status" value="3"/>
</dbReference>
<dbReference type="SUPFAM" id="SSF56801">
    <property type="entry name" value="Acetyl-CoA synthetase-like"/>
    <property type="match status" value="2"/>
</dbReference>
<dbReference type="InterPro" id="IPR020845">
    <property type="entry name" value="AMP-binding_CS"/>
</dbReference>
<feature type="domain" description="Carrier" evidence="8">
    <location>
        <begin position="975"/>
        <end position="1050"/>
    </location>
</feature>
<comment type="cofactor">
    <cofactor evidence="1">
        <name>pantetheine 4'-phosphate</name>
        <dbReference type="ChEBI" id="CHEBI:47942"/>
    </cofactor>
</comment>
<dbReference type="Gene3D" id="1.10.1200.10">
    <property type="entry name" value="ACP-like"/>
    <property type="match status" value="2"/>
</dbReference>
<keyword evidence="3" id="KW-0596">Phosphopantetheine</keyword>
<evidence type="ECO:0000256" key="7">
    <source>
        <dbReference type="SAM" id="MobiDB-lite"/>
    </source>
</evidence>
<dbReference type="SUPFAM" id="SSF47336">
    <property type="entry name" value="ACP-like"/>
    <property type="match status" value="2"/>
</dbReference>
<dbReference type="InterPro" id="IPR010071">
    <property type="entry name" value="AA_adenyl_dom"/>
</dbReference>
<dbReference type="FunFam" id="3.30.300.30:FF:000010">
    <property type="entry name" value="Enterobactin synthetase component F"/>
    <property type="match status" value="1"/>
</dbReference>
<dbReference type="FunFam" id="3.30.559.30:FF:000001">
    <property type="entry name" value="Non-ribosomal peptide synthetase"/>
    <property type="match status" value="1"/>
</dbReference>
<dbReference type="STRING" id="41431.PCC8801_1835"/>
<dbReference type="NCBIfam" id="TIGR01733">
    <property type="entry name" value="AA-adenyl-dom"/>
    <property type="match status" value="2"/>
</dbReference>
<dbReference type="Pfam" id="PF00550">
    <property type="entry name" value="PP-binding"/>
    <property type="match status" value="2"/>
</dbReference>
<evidence type="ECO:0000256" key="3">
    <source>
        <dbReference type="ARBA" id="ARBA00022450"/>
    </source>
</evidence>
<dbReference type="InterPro" id="IPR001242">
    <property type="entry name" value="Condensation_dom"/>
</dbReference>
<dbReference type="Gene3D" id="3.30.559.30">
    <property type="entry name" value="Nonribosomal peptide synthetase, condensation domain"/>
    <property type="match status" value="3"/>
</dbReference>
<dbReference type="SMART" id="SM00823">
    <property type="entry name" value="PKS_PP"/>
    <property type="match status" value="1"/>
</dbReference>
<reference evidence="10" key="1">
    <citation type="journal article" date="2011" name="MBio">
        <title>Novel metabolic attributes of the genus Cyanothece, comprising a group of unicellular nitrogen-fixing Cyanobacteria.</title>
        <authorList>
            <person name="Bandyopadhyay A."/>
            <person name="Elvitigala T."/>
            <person name="Welsh E."/>
            <person name="Stockel J."/>
            <person name="Liberton M."/>
            <person name="Min H."/>
            <person name="Sherman L.A."/>
            <person name="Pakrasi H.B."/>
        </authorList>
    </citation>
    <scope>NUCLEOTIDE SEQUENCE [LARGE SCALE GENOMIC DNA]</scope>
    <source>
        <strain evidence="10">PCC 8801</strain>
    </source>
</reference>
<dbReference type="InterPro" id="IPR020806">
    <property type="entry name" value="PKS_PP-bd"/>
</dbReference>
<dbReference type="GO" id="GO:0044550">
    <property type="term" value="P:secondary metabolite biosynthetic process"/>
    <property type="evidence" value="ECO:0007669"/>
    <property type="project" value="UniProtKB-ARBA"/>
</dbReference>
<dbReference type="InterPro" id="IPR036736">
    <property type="entry name" value="ACP-like_sf"/>
</dbReference>
<dbReference type="Pfam" id="PF00668">
    <property type="entry name" value="Condensation"/>
    <property type="match status" value="3"/>
</dbReference>
<dbReference type="InterPro" id="IPR010060">
    <property type="entry name" value="NRPS_synth"/>
</dbReference>
<dbReference type="InterPro" id="IPR023213">
    <property type="entry name" value="CAT-like_dom_sf"/>
</dbReference>
<dbReference type="InterPro" id="IPR025110">
    <property type="entry name" value="AMP-bd_C"/>
</dbReference>